<dbReference type="OrthoDB" id="270284at2759"/>
<protein>
    <submittedName>
        <fullName evidence="2">Translation machinery-associated protein 16</fullName>
    </submittedName>
</protein>
<dbReference type="Pfam" id="PF11176">
    <property type="entry name" value="Tma16"/>
    <property type="match status" value="1"/>
</dbReference>
<dbReference type="AlphaFoldDB" id="A0A9W8AQS9"/>
<evidence type="ECO:0000313" key="2">
    <source>
        <dbReference type="EMBL" id="KAJ1955399.1"/>
    </source>
</evidence>
<dbReference type="GO" id="GO:0005634">
    <property type="term" value="C:nucleus"/>
    <property type="evidence" value="ECO:0007669"/>
    <property type="project" value="TreeGrafter"/>
</dbReference>
<comment type="similarity">
    <text evidence="1">Belongs to the TMA16 family.</text>
</comment>
<gene>
    <name evidence="2" type="primary">TMA16</name>
    <name evidence="2" type="ORF">IWQ62_005541</name>
</gene>
<evidence type="ECO:0000313" key="3">
    <source>
        <dbReference type="Proteomes" id="UP001150925"/>
    </source>
</evidence>
<dbReference type="Gene3D" id="1.20.1440.170">
    <property type="entry name" value="Translation machinery-associated protein 16-like"/>
    <property type="match status" value="1"/>
</dbReference>
<evidence type="ECO:0000256" key="1">
    <source>
        <dbReference type="ARBA" id="ARBA00034127"/>
    </source>
</evidence>
<name>A0A9W8AQS9_9FUNG</name>
<dbReference type="PANTHER" id="PTHR13349">
    <property type="entry name" value="TRANSLATION MACHINERY-ASSOCIATED PROTEIN 16"/>
    <property type="match status" value="1"/>
</dbReference>
<dbReference type="InterPro" id="IPR021346">
    <property type="entry name" value="Tma16"/>
</dbReference>
<dbReference type="EMBL" id="JANBPY010002345">
    <property type="protein sequence ID" value="KAJ1955399.1"/>
    <property type="molecule type" value="Genomic_DNA"/>
</dbReference>
<organism evidence="2 3">
    <name type="scientific">Dispira parvispora</name>
    <dbReference type="NCBI Taxonomy" id="1520584"/>
    <lineage>
        <taxon>Eukaryota</taxon>
        <taxon>Fungi</taxon>
        <taxon>Fungi incertae sedis</taxon>
        <taxon>Zoopagomycota</taxon>
        <taxon>Kickxellomycotina</taxon>
        <taxon>Dimargaritomycetes</taxon>
        <taxon>Dimargaritales</taxon>
        <taxon>Dimargaritaceae</taxon>
        <taxon>Dispira</taxon>
    </lineage>
</organism>
<accession>A0A9W8AQS9</accession>
<dbReference type="InterPro" id="IPR038356">
    <property type="entry name" value="Tma16_sf"/>
</dbReference>
<proteinExistence type="inferred from homology"/>
<dbReference type="Proteomes" id="UP001150925">
    <property type="component" value="Unassembled WGS sequence"/>
</dbReference>
<reference evidence="2" key="1">
    <citation type="submission" date="2022-07" db="EMBL/GenBank/DDBJ databases">
        <title>Phylogenomic reconstructions and comparative analyses of Kickxellomycotina fungi.</title>
        <authorList>
            <person name="Reynolds N.K."/>
            <person name="Stajich J.E."/>
            <person name="Barry K."/>
            <person name="Grigoriev I.V."/>
            <person name="Crous P."/>
            <person name="Smith M.E."/>
        </authorList>
    </citation>
    <scope>NUCLEOTIDE SEQUENCE</scope>
    <source>
        <strain evidence="2">RSA 1196</strain>
    </source>
</reference>
<comment type="caution">
    <text evidence="2">The sequence shown here is derived from an EMBL/GenBank/DDBJ whole genome shotgun (WGS) entry which is preliminary data.</text>
</comment>
<keyword evidence="3" id="KW-1185">Reference proteome</keyword>
<dbReference type="PANTHER" id="PTHR13349:SF2">
    <property type="entry name" value="TRANSLATION MACHINERY-ASSOCIATED PROTEIN 16"/>
    <property type="match status" value="1"/>
</dbReference>
<sequence>MPSAKKKSLKKIKGKDTAHPYSLKAAQIQRALGREAKLQVSKANRQAIQNVTVERYLWFRDEMGPGKNRITRADVHALVRRYLCRHDEEIAALQSQRRKGQPPPKKLETLSMVKTKNEAEYRSGMKLPDLTHEPTRLYLSEWNGDCNAFNNFRFMTVRSDEKPPRALTAMSD</sequence>